<evidence type="ECO:0000256" key="1">
    <source>
        <dbReference type="ARBA" id="ARBA00004651"/>
    </source>
</evidence>
<keyword evidence="2" id="KW-0813">Transport</keyword>
<dbReference type="SUPFAM" id="SSF90123">
    <property type="entry name" value="ABC transporter transmembrane region"/>
    <property type="match status" value="1"/>
</dbReference>
<evidence type="ECO:0000259" key="10">
    <source>
        <dbReference type="PROSITE" id="PS50893"/>
    </source>
</evidence>
<keyword evidence="13" id="KW-1185">Reference proteome</keyword>
<dbReference type="GO" id="GO:0016887">
    <property type="term" value="F:ATP hydrolysis activity"/>
    <property type="evidence" value="ECO:0007669"/>
    <property type="project" value="InterPro"/>
</dbReference>
<dbReference type="InterPro" id="IPR039421">
    <property type="entry name" value="Type_1_exporter"/>
</dbReference>
<evidence type="ECO:0000256" key="7">
    <source>
        <dbReference type="ARBA" id="ARBA00022989"/>
    </source>
</evidence>
<keyword evidence="4 9" id="KW-0812">Transmembrane</keyword>
<dbReference type="eggNOG" id="COG4988">
    <property type="taxonomic scope" value="Bacteria"/>
</dbReference>
<dbReference type="PROSITE" id="PS50929">
    <property type="entry name" value="ABC_TM1F"/>
    <property type="match status" value="1"/>
</dbReference>
<dbReference type="NCBIfam" id="TIGR02857">
    <property type="entry name" value="CydD"/>
    <property type="match status" value="1"/>
</dbReference>
<dbReference type="FunFam" id="3.40.50.300:FF:000854">
    <property type="entry name" value="Multidrug ABC transporter ATP-binding protein"/>
    <property type="match status" value="1"/>
</dbReference>
<dbReference type="InterPro" id="IPR011527">
    <property type="entry name" value="ABC1_TM_dom"/>
</dbReference>
<dbReference type="PROSITE" id="PS50893">
    <property type="entry name" value="ABC_TRANSPORTER_2"/>
    <property type="match status" value="1"/>
</dbReference>
<dbReference type="InterPro" id="IPR003439">
    <property type="entry name" value="ABC_transporter-like_ATP-bd"/>
</dbReference>
<dbReference type="GO" id="GO:0005886">
    <property type="term" value="C:plasma membrane"/>
    <property type="evidence" value="ECO:0007669"/>
    <property type="project" value="UniProtKB-SubCell"/>
</dbReference>
<dbReference type="Gene3D" id="3.40.50.300">
    <property type="entry name" value="P-loop containing nucleotide triphosphate hydrolases"/>
    <property type="match status" value="1"/>
</dbReference>
<dbReference type="SMART" id="SM00382">
    <property type="entry name" value="AAA"/>
    <property type="match status" value="1"/>
</dbReference>
<evidence type="ECO:0000313" key="13">
    <source>
        <dbReference type="Proteomes" id="UP000030832"/>
    </source>
</evidence>
<feature type="domain" description="ABC transporter" evidence="10">
    <location>
        <begin position="332"/>
        <end position="565"/>
    </location>
</feature>
<dbReference type="InterPro" id="IPR027417">
    <property type="entry name" value="P-loop_NTPase"/>
</dbReference>
<dbReference type="GO" id="GO:0042883">
    <property type="term" value="P:cysteine transport"/>
    <property type="evidence" value="ECO:0007669"/>
    <property type="project" value="InterPro"/>
</dbReference>
<evidence type="ECO:0000256" key="9">
    <source>
        <dbReference type="SAM" id="Phobius"/>
    </source>
</evidence>
<feature type="transmembrane region" description="Helical" evidence="9">
    <location>
        <begin position="263"/>
        <end position="281"/>
    </location>
</feature>
<dbReference type="PANTHER" id="PTHR24221">
    <property type="entry name" value="ATP-BINDING CASSETTE SUB-FAMILY B"/>
    <property type="match status" value="1"/>
</dbReference>
<comment type="subcellular location">
    <subcellularLocation>
        <location evidence="1">Cell membrane</location>
        <topology evidence="1">Multi-pass membrane protein</topology>
    </subcellularLocation>
</comment>
<dbReference type="AlphaFoldDB" id="A0A0B0IFQ8"/>
<organism evidence="12 13">
    <name type="scientific">Halalkalibacter okhensis</name>
    <dbReference type="NCBI Taxonomy" id="333138"/>
    <lineage>
        <taxon>Bacteria</taxon>
        <taxon>Bacillati</taxon>
        <taxon>Bacillota</taxon>
        <taxon>Bacilli</taxon>
        <taxon>Bacillales</taxon>
        <taxon>Bacillaceae</taxon>
        <taxon>Halalkalibacter</taxon>
    </lineage>
</organism>
<dbReference type="GO" id="GO:0140359">
    <property type="term" value="F:ABC-type transporter activity"/>
    <property type="evidence" value="ECO:0007669"/>
    <property type="project" value="InterPro"/>
</dbReference>
<keyword evidence="6 12" id="KW-0067">ATP-binding</keyword>
<protein>
    <submittedName>
        <fullName evidence="12">ABC transporter ATP-binding protein</fullName>
    </submittedName>
</protein>
<dbReference type="STRING" id="333138.LQ50_03975"/>
<keyword evidence="3" id="KW-1003">Cell membrane</keyword>
<feature type="domain" description="ABC transmembrane type-1" evidence="11">
    <location>
        <begin position="20"/>
        <end position="300"/>
    </location>
</feature>
<evidence type="ECO:0000256" key="8">
    <source>
        <dbReference type="ARBA" id="ARBA00023136"/>
    </source>
</evidence>
<dbReference type="Proteomes" id="UP000030832">
    <property type="component" value="Unassembled WGS sequence"/>
</dbReference>
<dbReference type="PROSITE" id="PS00211">
    <property type="entry name" value="ABC_TRANSPORTER_1"/>
    <property type="match status" value="1"/>
</dbReference>
<keyword evidence="7 9" id="KW-1133">Transmembrane helix</keyword>
<evidence type="ECO:0000256" key="2">
    <source>
        <dbReference type="ARBA" id="ARBA00022448"/>
    </source>
</evidence>
<evidence type="ECO:0000313" key="12">
    <source>
        <dbReference type="EMBL" id="KHF41398.1"/>
    </source>
</evidence>
<comment type="caution">
    <text evidence="12">The sequence shown here is derived from an EMBL/GenBank/DDBJ whole genome shotgun (WGS) entry which is preliminary data.</text>
</comment>
<dbReference type="GO" id="GO:0005524">
    <property type="term" value="F:ATP binding"/>
    <property type="evidence" value="ECO:0007669"/>
    <property type="project" value="UniProtKB-KW"/>
</dbReference>
<gene>
    <name evidence="12" type="ORF">LQ50_03975</name>
</gene>
<dbReference type="InterPro" id="IPR003593">
    <property type="entry name" value="AAA+_ATPase"/>
</dbReference>
<dbReference type="InterPro" id="IPR017871">
    <property type="entry name" value="ABC_transporter-like_CS"/>
</dbReference>
<sequence length="572" mass="63304">MKSLQKLASLERGRYYALYVIAMVLGIVVISQAYLIVTIVDDLFLNKQTFDQIVPLLFVLLGVLILRASLSYLSGKLGVKMAARVKAKYRERLLDAYGNHSLLASAKGQVGSKMSVMLDAVDELDSFFSKYVPQRIITTVVPLMILLVVFSQHVYSGLIILLTAPFIPMFMAIVGNMTQRKSEEKLDSLKAFSGRFLDTIQGLESLKLYGRSKHFKDTIQKSSENFRDTTMGILKVAFTSSLMLEFISMLSIGLVALELGLRLVVFNEITFFTAFFILLLVPEFFNSLKELGSAFHSGRSSSGAAEKIEKELKQEVKGQQWGTRTLVKPVAVKLNNLEYFYESSDFRLLGIQSDLPAIGQVAIVGKSGSGKTTLLNVIAGLLQPTSGDVMVNESKLYEYKEQDWFSQIGYITQHPYLFTGTIAENISLGVSATKEEIEKASNQAGLTELIATLPNGDNTTIGEGGRGLSGGEKQRVALARAFLKKPSVVLFDEPTTGLDLKTEQYLHESIQKLTKTSLVITVAHRVQTIKGADHILLLDQGKLVGEGTHNELLATSEYYRTLFNLQGKEERQ</sequence>
<evidence type="ECO:0000256" key="6">
    <source>
        <dbReference type="ARBA" id="ARBA00022840"/>
    </source>
</evidence>
<dbReference type="EMBL" id="JRJU01000003">
    <property type="protein sequence ID" value="KHF41398.1"/>
    <property type="molecule type" value="Genomic_DNA"/>
</dbReference>
<reference evidence="12 13" key="1">
    <citation type="submission" date="2014-09" db="EMBL/GenBank/DDBJ databases">
        <title>Genome sequencing and annotation of Bacillus Okhensis strain Kh10-101T.</title>
        <authorList>
            <person name="Prakash J.S."/>
        </authorList>
    </citation>
    <scope>NUCLEOTIDE SEQUENCE [LARGE SCALE GENOMIC DNA]</scope>
    <source>
        <strain evidence="13">Kh10-101T</strain>
    </source>
</reference>
<proteinExistence type="predicted"/>
<feature type="transmembrane region" description="Helical" evidence="9">
    <location>
        <begin position="236"/>
        <end position="257"/>
    </location>
</feature>
<dbReference type="RefSeq" id="WP_034626299.1">
    <property type="nucleotide sequence ID" value="NZ_JRJU01000003.1"/>
</dbReference>
<dbReference type="CDD" id="cd18584">
    <property type="entry name" value="ABC_6TM_AarD_CydD"/>
    <property type="match status" value="1"/>
</dbReference>
<dbReference type="Pfam" id="PF00664">
    <property type="entry name" value="ABC_membrane"/>
    <property type="match status" value="1"/>
</dbReference>
<dbReference type="OrthoDB" id="9806127at2"/>
<keyword evidence="8 9" id="KW-0472">Membrane</keyword>
<feature type="transmembrane region" description="Helical" evidence="9">
    <location>
        <begin position="16"/>
        <end position="40"/>
    </location>
</feature>
<dbReference type="SUPFAM" id="SSF52540">
    <property type="entry name" value="P-loop containing nucleoside triphosphate hydrolases"/>
    <property type="match status" value="1"/>
</dbReference>
<dbReference type="InterPro" id="IPR036640">
    <property type="entry name" value="ABC1_TM_sf"/>
</dbReference>
<evidence type="ECO:0000259" key="11">
    <source>
        <dbReference type="PROSITE" id="PS50929"/>
    </source>
</evidence>
<feature type="transmembrane region" description="Helical" evidence="9">
    <location>
        <begin position="52"/>
        <end position="73"/>
    </location>
</feature>
<name>A0A0B0IFQ8_9BACI</name>
<accession>A0A0B0IFQ8</accession>
<evidence type="ECO:0000256" key="4">
    <source>
        <dbReference type="ARBA" id="ARBA00022692"/>
    </source>
</evidence>
<dbReference type="InterPro" id="IPR014216">
    <property type="entry name" value="ABC_transptr_CydD"/>
</dbReference>
<keyword evidence="5" id="KW-0547">Nucleotide-binding</keyword>
<dbReference type="Gene3D" id="1.20.1560.10">
    <property type="entry name" value="ABC transporter type 1, transmembrane domain"/>
    <property type="match status" value="1"/>
</dbReference>
<evidence type="ECO:0000256" key="5">
    <source>
        <dbReference type="ARBA" id="ARBA00022741"/>
    </source>
</evidence>
<dbReference type="PANTHER" id="PTHR24221:SF654">
    <property type="entry name" value="ATP-BINDING CASSETTE SUB-FAMILY B MEMBER 6"/>
    <property type="match status" value="1"/>
</dbReference>
<evidence type="ECO:0000256" key="3">
    <source>
        <dbReference type="ARBA" id="ARBA00022475"/>
    </source>
</evidence>
<dbReference type="Pfam" id="PF00005">
    <property type="entry name" value="ABC_tran"/>
    <property type="match status" value="1"/>
</dbReference>